<dbReference type="Proteomes" id="UP001279734">
    <property type="component" value="Unassembled WGS sequence"/>
</dbReference>
<keyword evidence="2" id="KW-1185">Reference proteome</keyword>
<proteinExistence type="predicted"/>
<organism evidence="1 2">
    <name type="scientific">Nepenthes gracilis</name>
    <name type="common">Slender pitcher plant</name>
    <dbReference type="NCBI Taxonomy" id="150966"/>
    <lineage>
        <taxon>Eukaryota</taxon>
        <taxon>Viridiplantae</taxon>
        <taxon>Streptophyta</taxon>
        <taxon>Embryophyta</taxon>
        <taxon>Tracheophyta</taxon>
        <taxon>Spermatophyta</taxon>
        <taxon>Magnoliopsida</taxon>
        <taxon>eudicotyledons</taxon>
        <taxon>Gunneridae</taxon>
        <taxon>Pentapetalae</taxon>
        <taxon>Caryophyllales</taxon>
        <taxon>Nepenthaceae</taxon>
        <taxon>Nepenthes</taxon>
    </lineage>
</organism>
<dbReference type="EMBL" id="BSYO01000013">
    <property type="protein sequence ID" value="GMH14056.1"/>
    <property type="molecule type" value="Genomic_DNA"/>
</dbReference>
<dbReference type="AlphaFoldDB" id="A0AAD3XRQ9"/>
<comment type="caution">
    <text evidence="1">The sequence shown here is derived from an EMBL/GenBank/DDBJ whole genome shotgun (WGS) entry which is preliminary data.</text>
</comment>
<evidence type="ECO:0000313" key="1">
    <source>
        <dbReference type="EMBL" id="GMH14056.1"/>
    </source>
</evidence>
<protein>
    <submittedName>
        <fullName evidence="1">Uncharacterized protein</fullName>
    </submittedName>
</protein>
<name>A0AAD3XRQ9_NEPGR</name>
<gene>
    <name evidence="1" type="ORF">Nepgr_015897</name>
</gene>
<reference evidence="1" key="1">
    <citation type="submission" date="2023-05" db="EMBL/GenBank/DDBJ databases">
        <title>Nepenthes gracilis genome sequencing.</title>
        <authorList>
            <person name="Fukushima K."/>
        </authorList>
    </citation>
    <scope>NUCLEOTIDE SEQUENCE</scope>
    <source>
        <strain evidence="1">SING2019-196</strain>
    </source>
</reference>
<accession>A0AAD3XRQ9</accession>
<evidence type="ECO:0000313" key="2">
    <source>
        <dbReference type="Proteomes" id="UP001279734"/>
    </source>
</evidence>
<sequence length="146" mass="15579">MGTPVDSVPNWLPPPLDPPGGAHGKVAVKPLSISDVVFVCHFDAPAKIEAPSTNGSTIRGEVKDLVYSYKEPDRVLLLIAVDGAVMQMGLDLFVPCPSHPNLLLALLACTTVLLFKTLRGVESSLIDLMQELLALVDCGSACVCWR</sequence>